<name>A0A1I2I6X3_9ACTN</name>
<dbReference type="STRING" id="35752.SAMN05421541_109321"/>
<evidence type="ECO:0000313" key="2">
    <source>
        <dbReference type="EMBL" id="SFF37403.1"/>
    </source>
</evidence>
<dbReference type="EMBL" id="FONV01000009">
    <property type="protein sequence ID" value="SFF37403.1"/>
    <property type="molecule type" value="Genomic_DNA"/>
</dbReference>
<sequence>MVVAVTIFLDPATAQQTAERAFIGARDYDTGRAKKDSSHAIQATESTTPSGPAYVVADAGDDGTPTDRDQLWQGTRIENTLVTVQLFEKREAGSRGALVPANCWPSCQPPARRSLPRSPGNW</sequence>
<dbReference type="Proteomes" id="UP000199645">
    <property type="component" value="Unassembled WGS sequence"/>
</dbReference>
<gene>
    <name evidence="2" type="ORF">SAMN05421541_109321</name>
</gene>
<dbReference type="AlphaFoldDB" id="A0A1I2I6X3"/>
<reference evidence="2 3" key="1">
    <citation type="submission" date="2016-10" db="EMBL/GenBank/DDBJ databases">
        <authorList>
            <person name="de Groot N.N."/>
        </authorList>
    </citation>
    <scope>NUCLEOTIDE SEQUENCE [LARGE SCALE GENOMIC DNA]</scope>
    <source>
        <strain evidence="2 3">DSM 43019</strain>
    </source>
</reference>
<dbReference type="RefSeq" id="WP_093618072.1">
    <property type="nucleotide sequence ID" value="NZ_BOMT01000052.1"/>
</dbReference>
<keyword evidence="3" id="KW-1185">Reference proteome</keyword>
<feature type="region of interest" description="Disordered" evidence="1">
    <location>
        <begin position="33"/>
        <end position="70"/>
    </location>
</feature>
<evidence type="ECO:0000313" key="3">
    <source>
        <dbReference type="Proteomes" id="UP000199645"/>
    </source>
</evidence>
<feature type="region of interest" description="Disordered" evidence="1">
    <location>
        <begin position="98"/>
        <end position="122"/>
    </location>
</feature>
<organism evidence="2 3">
    <name type="scientific">Actinoplanes philippinensis</name>
    <dbReference type="NCBI Taxonomy" id="35752"/>
    <lineage>
        <taxon>Bacteria</taxon>
        <taxon>Bacillati</taxon>
        <taxon>Actinomycetota</taxon>
        <taxon>Actinomycetes</taxon>
        <taxon>Micromonosporales</taxon>
        <taxon>Micromonosporaceae</taxon>
        <taxon>Actinoplanes</taxon>
    </lineage>
</organism>
<accession>A0A1I2I6X3</accession>
<protein>
    <submittedName>
        <fullName evidence="2">Uncharacterized protein</fullName>
    </submittedName>
</protein>
<proteinExistence type="predicted"/>
<feature type="compositionally biased region" description="Polar residues" evidence="1">
    <location>
        <begin position="39"/>
        <end position="50"/>
    </location>
</feature>
<evidence type="ECO:0000256" key="1">
    <source>
        <dbReference type="SAM" id="MobiDB-lite"/>
    </source>
</evidence>